<proteinExistence type="predicted"/>
<reference evidence="2 3" key="1">
    <citation type="journal article" date="2014" name="ISME J.">
        <title>Candidatus Competibacter-lineage genomes retrieved from metagenomes reveal functional metabolic diversity.</title>
        <authorList>
            <person name="McIlroy S.J."/>
            <person name="Albertsen M."/>
            <person name="Andresen E.K."/>
            <person name="Saunders A.M."/>
            <person name="Kristiansen R."/>
            <person name="Stokholm-Bjerregaard M."/>
            <person name="Nielsen K.L."/>
            <person name="Nielsen P.H."/>
        </authorList>
    </citation>
    <scope>NUCLEOTIDE SEQUENCE [LARGE SCALE GENOMIC DNA]</scope>
    <source>
        <strain evidence="2 3">Run_B_J11</strain>
    </source>
</reference>
<dbReference type="AlphaFoldDB" id="A0A7U7G8Y4"/>
<keyword evidence="3" id="KW-1185">Reference proteome</keyword>
<evidence type="ECO:0000256" key="1">
    <source>
        <dbReference type="SAM" id="MobiDB-lite"/>
    </source>
</evidence>
<feature type="region of interest" description="Disordered" evidence="1">
    <location>
        <begin position="23"/>
        <end position="42"/>
    </location>
</feature>
<accession>A0A7U7G8Y4</accession>
<name>A0A7U7G8Y4_9GAMM</name>
<evidence type="ECO:0000313" key="3">
    <source>
        <dbReference type="Proteomes" id="UP000019184"/>
    </source>
</evidence>
<dbReference type="EMBL" id="CBTK010000049">
    <property type="protein sequence ID" value="CDH44033.1"/>
    <property type="molecule type" value="Genomic_DNA"/>
</dbReference>
<dbReference type="Proteomes" id="UP000019184">
    <property type="component" value="Unassembled WGS sequence"/>
</dbReference>
<organism evidence="2 3">
    <name type="scientific">Candidatus Contendobacter odensis Run_B_J11</name>
    <dbReference type="NCBI Taxonomy" id="1400861"/>
    <lineage>
        <taxon>Bacteria</taxon>
        <taxon>Pseudomonadati</taxon>
        <taxon>Pseudomonadota</taxon>
        <taxon>Gammaproteobacteria</taxon>
        <taxon>Candidatus Competibacteraceae</taxon>
        <taxon>Candidatus Contendibacter</taxon>
    </lineage>
</organism>
<protein>
    <submittedName>
        <fullName evidence="2">Uncharacterized protein</fullName>
    </submittedName>
</protein>
<evidence type="ECO:0000313" key="2">
    <source>
        <dbReference type="EMBL" id="CDH44033.1"/>
    </source>
</evidence>
<sequence>MVFRLSEGLGRSATQLCKSTLRSGHQRGAGATKLGFGRPRRETRNPKQIRLCPQLTELSHLPDHKFVYVYACRVLCRRRLFNCFEKFKQMLTNFLGVRRRLPQLSTFPNKNGSDRHMIALGSAMRMIPTVGVERVDDH</sequence>
<gene>
    <name evidence="2" type="ORF">BN874_1420002</name>
</gene>
<comment type="caution">
    <text evidence="2">The sequence shown here is derived from an EMBL/GenBank/DDBJ whole genome shotgun (WGS) entry which is preliminary data.</text>
</comment>